<reference evidence="2 3" key="1">
    <citation type="submission" date="2020-08" db="EMBL/GenBank/DDBJ databases">
        <title>Plant Genome Project.</title>
        <authorList>
            <person name="Zhang R.-G."/>
        </authorList>
    </citation>
    <scope>NUCLEOTIDE SEQUENCE [LARGE SCALE GENOMIC DNA]</scope>
    <source>
        <tissue evidence="2">Rhizome</tissue>
    </source>
</reference>
<evidence type="ECO:0000313" key="3">
    <source>
        <dbReference type="Proteomes" id="UP000734854"/>
    </source>
</evidence>
<gene>
    <name evidence="2" type="ORF">ZIOFF_045593</name>
</gene>
<dbReference type="PANTHER" id="PTHR33356:SF5">
    <property type="entry name" value="TIP41-LIKE PROTEIN"/>
    <property type="match status" value="1"/>
</dbReference>
<accession>A0A8J5G7Y9</accession>
<dbReference type="OrthoDB" id="1931548at2759"/>
<comment type="caution">
    <text evidence="2">The sequence shown here is derived from an EMBL/GenBank/DDBJ whole genome shotgun (WGS) entry which is preliminary data.</text>
</comment>
<evidence type="ECO:0000256" key="1">
    <source>
        <dbReference type="SAM" id="MobiDB-lite"/>
    </source>
</evidence>
<evidence type="ECO:0000313" key="2">
    <source>
        <dbReference type="EMBL" id="KAG6497689.1"/>
    </source>
</evidence>
<feature type="compositionally biased region" description="Basic and acidic residues" evidence="1">
    <location>
        <begin position="27"/>
        <end position="41"/>
    </location>
</feature>
<dbReference type="PANTHER" id="PTHR33356">
    <property type="entry name" value="TIP41-LIKE PROTEIN"/>
    <property type="match status" value="1"/>
</dbReference>
<dbReference type="Proteomes" id="UP000734854">
    <property type="component" value="Unassembled WGS sequence"/>
</dbReference>
<dbReference type="AlphaFoldDB" id="A0A8J5G7Y9"/>
<proteinExistence type="predicted"/>
<keyword evidence="3" id="KW-1185">Reference proteome</keyword>
<protein>
    <submittedName>
        <fullName evidence="2">Uncharacterized protein</fullName>
    </submittedName>
</protein>
<dbReference type="EMBL" id="JACMSC010000012">
    <property type="protein sequence ID" value="KAG6497689.1"/>
    <property type="molecule type" value="Genomic_DNA"/>
</dbReference>
<sequence length="236" mass="26262">MAEDLQLPSELLDDGFFHGFFVGREEKRVDERGETGDHSSLEDEDDKVLDLRNEATVKEAELRRLSQYQHRLPNQARNSSPLLVHRQLQAVRILHLKQQQLLHQQLWAERQSKAKGACHSPGVSSSGRAPFLIQHQPLPGSGMTAFFLCNSGGARKESTGTGVFLPRTAGSKPQPQKKSACSTVLIPAKVVQALNLANHHDSFIGRGTNPMRSQSHPQPGDFIKTSMSCLPHEWTY</sequence>
<organism evidence="2 3">
    <name type="scientific">Zingiber officinale</name>
    <name type="common">Ginger</name>
    <name type="synonym">Amomum zingiber</name>
    <dbReference type="NCBI Taxonomy" id="94328"/>
    <lineage>
        <taxon>Eukaryota</taxon>
        <taxon>Viridiplantae</taxon>
        <taxon>Streptophyta</taxon>
        <taxon>Embryophyta</taxon>
        <taxon>Tracheophyta</taxon>
        <taxon>Spermatophyta</taxon>
        <taxon>Magnoliopsida</taxon>
        <taxon>Liliopsida</taxon>
        <taxon>Zingiberales</taxon>
        <taxon>Zingiberaceae</taxon>
        <taxon>Zingiber</taxon>
    </lineage>
</organism>
<name>A0A8J5G7Y9_ZINOF</name>
<feature type="region of interest" description="Disordered" evidence="1">
    <location>
        <begin position="27"/>
        <end position="47"/>
    </location>
</feature>